<sequence length="176" mass="20048">EIRRKAQAFNLKKKIMQENPTPSFGTSDNTQPLRSNVFHKELVVSIQNQFAQWRQQTDNFQTSLIAMVDSLFASLDSDDESSSTAGLPCLDESQLAEANRCGVINFDANSTYTNEVIEAEIDKEMSIEKKNQDKDEDMEMISLLSDDENTTKEELPQITTSQQKHRQDNGMQFDMN</sequence>
<dbReference type="AlphaFoldDB" id="X6MV05"/>
<proteinExistence type="predicted"/>
<organism evidence="2 3">
    <name type="scientific">Reticulomyxa filosa</name>
    <dbReference type="NCBI Taxonomy" id="46433"/>
    <lineage>
        <taxon>Eukaryota</taxon>
        <taxon>Sar</taxon>
        <taxon>Rhizaria</taxon>
        <taxon>Retaria</taxon>
        <taxon>Foraminifera</taxon>
        <taxon>Monothalamids</taxon>
        <taxon>Reticulomyxidae</taxon>
        <taxon>Reticulomyxa</taxon>
    </lineage>
</organism>
<accession>X6MV05</accession>
<comment type="caution">
    <text evidence="2">The sequence shown here is derived from an EMBL/GenBank/DDBJ whole genome shotgun (WGS) entry which is preliminary data.</text>
</comment>
<feature type="non-terminal residue" evidence="2">
    <location>
        <position position="1"/>
    </location>
</feature>
<name>X6MV05_RETFI</name>
<evidence type="ECO:0000313" key="3">
    <source>
        <dbReference type="Proteomes" id="UP000023152"/>
    </source>
</evidence>
<dbReference type="EMBL" id="ASPP01016185">
    <property type="protein sequence ID" value="ETO17679.1"/>
    <property type="molecule type" value="Genomic_DNA"/>
</dbReference>
<keyword evidence="3" id="KW-1185">Reference proteome</keyword>
<evidence type="ECO:0000256" key="1">
    <source>
        <dbReference type="SAM" id="MobiDB-lite"/>
    </source>
</evidence>
<gene>
    <name evidence="2" type="ORF">RFI_19641</name>
</gene>
<evidence type="ECO:0000313" key="2">
    <source>
        <dbReference type="EMBL" id="ETO17679.1"/>
    </source>
</evidence>
<protein>
    <submittedName>
        <fullName evidence="2">Uncharacterized protein</fullName>
    </submittedName>
</protein>
<reference evidence="2 3" key="1">
    <citation type="journal article" date="2013" name="Curr. Biol.">
        <title>The Genome of the Foraminiferan Reticulomyxa filosa.</title>
        <authorList>
            <person name="Glockner G."/>
            <person name="Hulsmann N."/>
            <person name="Schleicher M."/>
            <person name="Noegel A.A."/>
            <person name="Eichinger L."/>
            <person name="Gallinger C."/>
            <person name="Pawlowski J."/>
            <person name="Sierra R."/>
            <person name="Euteneuer U."/>
            <person name="Pillet L."/>
            <person name="Moustafa A."/>
            <person name="Platzer M."/>
            <person name="Groth M."/>
            <person name="Szafranski K."/>
            <person name="Schliwa M."/>
        </authorList>
    </citation>
    <scope>NUCLEOTIDE SEQUENCE [LARGE SCALE GENOMIC DNA]</scope>
</reference>
<dbReference type="Proteomes" id="UP000023152">
    <property type="component" value="Unassembled WGS sequence"/>
</dbReference>
<feature type="region of interest" description="Disordered" evidence="1">
    <location>
        <begin position="145"/>
        <end position="176"/>
    </location>
</feature>